<dbReference type="Pfam" id="PF00582">
    <property type="entry name" value="Usp"/>
    <property type="match status" value="1"/>
</dbReference>
<evidence type="ECO:0000313" key="4">
    <source>
        <dbReference type="Proteomes" id="UP001166021"/>
    </source>
</evidence>
<feature type="domain" description="UspA" evidence="2">
    <location>
        <begin position="1"/>
        <end position="146"/>
    </location>
</feature>
<proteinExistence type="inferred from homology"/>
<comment type="caution">
    <text evidence="3">The sequence shown here is derived from an EMBL/GenBank/DDBJ whole genome shotgun (WGS) entry which is preliminary data.</text>
</comment>
<name>A0ABR7V116_9FLAO</name>
<protein>
    <submittedName>
        <fullName evidence="3">Universal stress protein</fullName>
    </submittedName>
</protein>
<dbReference type="RefSeq" id="WP_188242348.1">
    <property type="nucleotide sequence ID" value="NZ_JABTCF010000001.1"/>
</dbReference>
<dbReference type="PRINTS" id="PR01438">
    <property type="entry name" value="UNVRSLSTRESS"/>
</dbReference>
<dbReference type="Gene3D" id="3.40.50.620">
    <property type="entry name" value="HUPs"/>
    <property type="match status" value="2"/>
</dbReference>
<dbReference type="Proteomes" id="UP001166021">
    <property type="component" value="Unassembled WGS sequence"/>
</dbReference>
<gene>
    <name evidence="3" type="ORF">HPE56_03445</name>
</gene>
<keyword evidence="4" id="KW-1185">Reference proteome</keyword>
<dbReference type="InterPro" id="IPR006015">
    <property type="entry name" value="Universal_stress_UspA"/>
</dbReference>
<dbReference type="InterPro" id="IPR006016">
    <property type="entry name" value="UspA"/>
</dbReference>
<dbReference type="InterPro" id="IPR014729">
    <property type="entry name" value="Rossmann-like_a/b/a_fold"/>
</dbReference>
<organism evidence="3 4">
    <name type="scientific">Maribacter aquimaris</name>
    <dbReference type="NCBI Taxonomy" id="2737171"/>
    <lineage>
        <taxon>Bacteria</taxon>
        <taxon>Pseudomonadati</taxon>
        <taxon>Bacteroidota</taxon>
        <taxon>Flavobacteriia</taxon>
        <taxon>Flavobacteriales</taxon>
        <taxon>Flavobacteriaceae</taxon>
        <taxon>Maribacter</taxon>
    </lineage>
</organism>
<accession>A0ABR7V116</accession>
<comment type="similarity">
    <text evidence="1">Belongs to the universal stress protein A family.</text>
</comment>
<evidence type="ECO:0000259" key="2">
    <source>
        <dbReference type="Pfam" id="PF00582"/>
    </source>
</evidence>
<dbReference type="EMBL" id="JABTCF010000001">
    <property type="protein sequence ID" value="MBD0776838.1"/>
    <property type="molecule type" value="Genomic_DNA"/>
</dbReference>
<dbReference type="CDD" id="cd00293">
    <property type="entry name" value="USP-like"/>
    <property type="match status" value="1"/>
</dbReference>
<dbReference type="PANTHER" id="PTHR46268">
    <property type="entry name" value="STRESS RESPONSE PROTEIN NHAX"/>
    <property type="match status" value="1"/>
</dbReference>
<reference evidence="3" key="1">
    <citation type="submission" date="2020-05" db="EMBL/GenBank/DDBJ databases">
        <title>The draft genome sequence of Maribacter sp. ANRC-HE7.</title>
        <authorList>
            <person name="Mu L."/>
        </authorList>
    </citation>
    <scope>NUCLEOTIDE SEQUENCE</scope>
    <source>
        <strain evidence="3">ANRC-HE7</strain>
    </source>
</reference>
<evidence type="ECO:0000256" key="1">
    <source>
        <dbReference type="ARBA" id="ARBA00008791"/>
    </source>
</evidence>
<sequence>MKKIILPTDFSDNAYNAIRYAAQLFKDENTTFYLLHTYTPPIYASEFVSQSPIEYELADAYRANSISQLKKTKNRVEKEFKNPKHSFITHSAFNTLVEEVLGTIEYEKADLVIMGTQGATGANEILFGTNTVHLIKKSTCPVIAVPTDFVYESPKEILFPTDYEIDYSKVQLKQLVMIAKSQNSLLHVLHISSGYELTNEQEGNKKRLESQLGSNNTISHDIPDQEVIEAINGFQTKKPIMLLVMVRNKHTFFERLFIEPLIKKIAFHVKIPFMVMPYISQKE</sequence>
<evidence type="ECO:0000313" key="3">
    <source>
        <dbReference type="EMBL" id="MBD0776838.1"/>
    </source>
</evidence>
<dbReference type="PANTHER" id="PTHR46268:SF26">
    <property type="entry name" value="UNIVERSAL STRESS PROTEIN MJ0577"/>
    <property type="match status" value="1"/>
</dbReference>
<dbReference type="SUPFAM" id="SSF52402">
    <property type="entry name" value="Adenine nucleotide alpha hydrolases-like"/>
    <property type="match status" value="2"/>
</dbReference>